<reference evidence="4" key="1">
    <citation type="journal article" date="2019" name="Int. J. Syst. Evol. Microbiol.">
        <title>The Global Catalogue of Microorganisms (GCM) 10K type strain sequencing project: providing services to taxonomists for standard genome sequencing and annotation.</title>
        <authorList>
            <consortium name="The Broad Institute Genomics Platform"/>
            <consortium name="The Broad Institute Genome Sequencing Center for Infectious Disease"/>
            <person name="Wu L."/>
            <person name="Ma J."/>
        </authorList>
    </citation>
    <scope>NUCLEOTIDE SEQUENCE [LARGE SCALE GENOMIC DNA]</scope>
    <source>
        <strain evidence="4">KCTC 23723</strain>
    </source>
</reference>
<name>A0ABQ2WMT3_9ALTE</name>
<dbReference type="Pfam" id="PF01973">
    <property type="entry name" value="MptE-like"/>
    <property type="match status" value="1"/>
</dbReference>
<organism evidence="3 4">
    <name type="scientific">Alishewanella tabrizica</name>
    <dbReference type="NCBI Taxonomy" id="671278"/>
    <lineage>
        <taxon>Bacteria</taxon>
        <taxon>Pseudomonadati</taxon>
        <taxon>Pseudomonadota</taxon>
        <taxon>Gammaproteobacteria</taxon>
        <taxon>Alteromonadales</taxon>
        <taxon>Alteromonadaceae</taxon>
        <taxon>Alishewanella</taxon>
    </lineage>
</organism>
<dbReference type="InterPro" id="IPR045376">
    <property type="entry name" value="Maf_N"/>
</dbReference>
<accession>A0ABQ2WMT3</accession>
<dbReference type="Gene3D" id="3.90.1480.10">
    <property type="entry name" value="Alpha-2,3-sialyltransferase"/>
    <property type="match status" value="1"/>
</dbReference>
<dbReference type="PANTHER" id="PTHR41786:SF1">
    <property type="entry name" value="6-HYDROXYMETHYLPTERIN DIPHOSPHOKINASE MPTE-LIKE DOMAIN-CONTAINING PROTEIN"/>
    <property type="match status" value="1"/>
</dbReference>
<feature type="domain" description="Glycosyltransferase Maf N-terminal" evidence="2">
    <location>
        <begin position="268"/>
        <end position="494"/>
    </location>
</feature>
<feature type="domain" description="Glycosyltransferase Maf N-terminal" evidence="2">
    <location>
        <begin position="112"/>
        <end position="217"/>
    </location>
</feature>
<dbReference type="InterPro" id="IPR002826">
    <property type="entry name" value="MptE-like"/>
</dbReference>
<dbReference type="PANTHER" id="PTHR41786">
    <property type="entry name" value="MOTILITY ACCESSORY FACTOR MAF"/>
    <property type="match status" value="1"/>
</dbReference>
<dbReference type="RefSeq" id="WP_189482961.1">
    <property type="nucleotide sequence ID" value="NZ_BMYR01000007.1"/>
</dbReference>
<evidence type="ECO:0000259" key="2">
    <source>
        <dbReference type="Pfam" id="PF20157"/>
    </source>
</evidence>
<evidence type="ECO:0000313" key="3">
    <source>
        <dbReference type="EMBL" id="GGW63457.1"/>
    </source>
</evidence>
<dbReference type="EMBL" id="BMYR01000007">
    <property type="protein sequence ID" value="GGW63457.1"/>
    <property type="molecule type" value="Genomic_DNA"/>
</dbReference>
<sequence length="930" mass="106578">MLHSCIFQTENLATESPEYKSLALSIPKTYTLNRYYLTDILPDLSKALEENTNDFSIFINNNNKANIVDNSTNHALYGLDAEAECEEEFLDFLKRAPYFSLTNASGIEHDLKNADVLLVFGLGLGFSLKNIIEKANVKFVILYEPRLDILKCSMYTLDWQALLELATKRGIYVGLQIGNAGTSLAEHLTEILTIQPNIEKIYYYRHLSHPVSDEVIHFYNQFSGDSVKLLRSGRQFMGFDQAEDYIPVRTQSMLGNSSVIAFENDSTLFSMNLDVFKKYFPGLAKLAENYQPSRWQLVLDKSGTPNLYHFKRHCMLYRHLYHDCDNVNRRFFSSEMNINTQVKQKVPYKLRHYLHYQAVSKLQQIEAQYSSRLSINPDLMSTVVISGCALSLSFEALLSKSNLKNIFIFEPETDFFYASLFVLPWHTLLEQLDKEGRELYLNVGGRKADYFDEILRQFYRVGAYALAETSFWLNYTTPDLNNIFSSLKQQLRSVLALGDYFDHAKYGLNQTLSNFSSDALFMINVPVSLAISDMPVFVVGNGPSLDETLAYIRSYQTKAIIVSCGTALKPLLDYGIIPDFHVEVEQNASTYDHLHKTCDNKLLKKVSLISFSSIHPATRALFEQSFLIFKESEAPTIVFKHDVDLVLNKELSVIPYAFPTAANLAISFLLNLGHKQLFLFGVDFGQVDSRYHHSKKSIYYTKAGDESYDYRKANPEQICVRGNFKNIVYTKSEFDLARKICQMQLKEYLGNVEVYNCSDGALILGAVPLLPENVLVSKVVDKAGYKQNLIKNVFVNLGKLNQSLSKFKKGVLTDDEKSLVLDWVKMLSLNTFDVLEAKIFLKQQWYHFEHVVTTSRVVFCLYYSSVAYYFSRFTNLMNVHDETISQSKKVAMLNEMLIVLRWFLKESISHFDTDALECCNAVLFEKHVEF</sequence>
<comment type="caution">
    <text evidence="3">The sequence shown here is derived from an EMBL/GenBank/DDBJ whole genome shotgun (WGS) entry which is preliminary data.</text>
</comment>
<feature type="domain" description="6-hydroxymethylpterin diphosphokinase MptE-like" evidence="1">
    <location>
        <begin position="533"/>
        <end position="686"/>
    </location>
</feature>
<evidence type="ECO:0008006" key="5">
    <source>
        <dbReference type="Google" id="ProtNLM"/>
    </source>
</evidence>
<keyword evidence="4" id="KW-1185">Reference proteome</keyword>
<evidence type="ECO:0000259" key="1">
    <source>
        <dbReference type="Pfam" id="PF01973"/>
    </source>
</evidence>
<dbReference type="Proteomes" id="UP000634667">
    <property type="component" value="Unassembled WGS sequence"/>
</dbReference>
<proteinExistence type="predicted"/>
<evidence type="ECO:0000313" key="4">
    <source>
        <dbReference type="Proteomes" id="UP000634667"/>
    </source>
</evidence>
<gene>
    <name evidence="3" type="ORF">GCM10008111_19390</name>
</gene>
<protein>
    <recommendedName>
        <fullName evidence="5">Motility associated factor glycosyltransferase family protein</fullName>
    </recommendedName>
</protein>
<dbReference type="Pfam" id="PF20157">
    <property type="entry name" value="Maf_flag10_N"/>
    <property type="match status" value="2"/>
</dbReference>